<gene>
    <name evidence="1" type="ORF">R3P38DRAFT_3228694</name>
</gene>
<reference evidence="1 2" key="1">
    <citation type="journal article" date="2024" name="J Genomics">
        <title>Draft genome sequencing and assembly of Favolaschia claudopus CIRM-BRFM 2984 isolated from oak limbs.</title>
        <authorList>
            <person name="Navarro D."/>
            <person name="Drula E."/>
            <person name="Chaduli D."/>
            <person name="Cazenave R."/>
            <person name="Ahrendt S."/>
            <person name="Wang J."/>
            <person name="Lipzen A."/>
            <person name="Daum C."/>
            <person name="Barry K."/>
            <person name="Grigoriev I.V."/>
            <person name="Favel A."/>
            <person name="Rosso M.N."/>
            <person name="Martin F."/>
        </authorList>
    </citation>
    <scope>NUCLEOTIDE SEQUENCE [LARGE SCALE GENOMIC DNA]</scope>
    <source>
        <strain evidence="1 2">CIRM-BRFM 2984</strain>
    </source>
</reference>
<evidence type="ECO:0000313" key="1">
    <source>
        <dbReference type="EMBL" id="KAK6988719.1"/>
    </source>
</evidence>
<dbReference type="AlphaFoldDB" id="A0AAV9ZQD5"/>
<protein>
    <recommendedName>
        <fullName evidence="3">F-box domain-containing protein</fullName>
    </recommendedName>
</protein>
<accession>A0AAV9ZQD5</accession>
<dbReference type="EMBL" id="JAWWNJ010000121">
    <property type="protein sequence ID" value="KAK6988719.1"/>
    <property type="molecule type" value="Genomic_DNA"/>
</dbReference>
<proteinExistence type="predicted"/>
<evidence type="ECO:0008006" key="3">
    <source>
        <dbReference type="Google" id="ProtNLM"/>
    </source>
</evidence>
<sequence length="373" mass="42340">MANPLHVQELLENCIAFVTFRDDLASCSTVAWSWCSAAQKQLYFAPHRHIRSGLRAENDDRMLKFCDTLIAHPHLISLVRRLDLHEFGTFSLSPSVIEQICRIRFTHLKSVVLDALDLTPYRDQLHSLGSVTSVRSLKLSIGNTFASCIEMLRELALPINDFHLDCSQWGPDNQSQPAEHSSLIQLSSLTLTPFHAPSAKPPLRFGRLYPFDLSGLTRLRVLNSPSICMESLPATAQTSISVLEFMIRRNKEAANLSPFINLTTLRISLGGRQPHAICTTLRSISSQYMRQIVLRLNEVTLILLKDSDLDEVLHSLSCSMGVEFRFNPEPHDWRKTWTHLQELLPISLQSNKIRVTDDSSSEGWDWLDIRDDN</sequence>
<keyword evidence="2" id="KW-1185">Reference proteome</keyword>
<dbReference type="Proteomes" id="UP001362999">
    <property type="component" value="Unassembled WGS sequence"/>
</dbReference>
<organism evidence="1 2">
    <name type="scientific">Favolaschia claudopus</name>
    <dbReference type="NCBI Taxonomy" id="2862362"/>
    <lineage>
        <taxon>Eukaryota</taxon>
        <taxon>Fungi</taxon>
        <taxon>Dikarya</taxon>
        <taxon>Basidiomycota</taxon>
        <taxon>Agaricomycotina</taxon>
        <taxon>Agaricomycetes</taxon>
        <taxon>Agaricomycetidae</taxon>
        <taxon>Agaricales</taxon>
        <taxon>Marasmiineae</taxon>
        <taxon>Mycenaceae</taxon>
        <taxon>Favolaschia</taxon>
    </lineage>
</organism>
<comment type="caution">
    <text evidence="1">The sequence shown here is derived from an EMBL/GenBank/DDBJ whole genome shotgun (WGS) entry which is preliminary data.</text>
</comment>
<evidence type="ECO:0000313" key="2">
    <source>
        <dbReference type="Proteomes" id="UP001362999"/>
    </source>
</evidence>
<name>A0AAV9ZQD5_9AGAR</name>